<organism evidence="1 2">
    <name type="scientific">Streptococcus mitis</name>
    <dbReference type="NCBI Taxonomy" id="28037"/>
    <lineage>
        <taxon>Bacteria</taxon>
        <taxon>Bacillati</taxon>
        <taxon>Bacillota</taxon>
        <taxon>Bacilli</taxon>
        <taxon>Lactobacillales</taxon>
        <taxon>Streptococcaceae</taxon>
        <taxon>Streptococcus</taxon>
        <taxon>Streptococcus mitis group</taxon>
    </lineage>
</organism>
<name>A0A6I1UII9_STRMT</name>
<proteinExistence type="predicted"/>
<sequence>MILSNDGLVAFHYRSYGTFFYKKIGFIRSIRDLSYINIIEHFLCGKLREIIAFLTKKWYNESYEISRLHLGFRWNFTR</sequence>
<accession>A0A6I1UII9</accession>
<evidence type="ECO:0000313" key="1">
    <source>
        <dbReference type="EMBL" id="MQP83264.1"/>
    </source>
</evidence>
<reference evidence="1 2" key="1">
    <citation type="submission" date="2019-10" db="EMBL/GenBank/DDBJ databases">
        <title>Streptococcus mitis of the oral and urogenital tracts.</title>
        <authorList>
            <person name="Price T."/>
            <person name="Mores C.R."/>
            <person name="Putonti C."/>
            <person name="Wolfe A.J."/>
        </authorList>
    </citation>
    <scope>NUCLEOTIDE SEQUENCE [LARGE SCALE GENOMIC DNA]</scope>
    <source>
        <strain evidence="1 2">SM39</strain>
    </source>
</reference>
<protein>
    <submittedName>
        <fullName evidence="1">Uncharacterized protein</fullName>
    </submittedName>
</protein>
<dbReference type="Proteomes" id="UP000436302">
    <property type="component" value="Unassembled WGS sequence"/>
</dbReference>
<dbReference type="AlphaFoldDB" id="A0A6I1UII9"/>
<evidence type="ECO:0000313" key="2">
    <source>
        <dbReference type="Proteomes" id="UP000436302"/>
    </source>
</evidence>
<gene>
    <name evidence="1" type="ORF">GEZ78_06670</name>
</gene>
<dbReference type="EMBL" id="WIJV01000035">
    <property type="protein sequence ID" value="MQP83264.1"/>
    <property type="molecule type" value="Genomic_DNA"/>
</dbReference>
<comment type="caution">
    <text evidence="1">The sequence shown here is derived from an EMBL/GenBank/DDBJ whole genome shotgun (WGS) entry which is preliminary data.</text>
</comment>